<proteinExistence type="predicted"/>
<dbReference type="KEGG" id="rme:Rmet_5567"/>
<dbReference type="EMBL" id="CP000353">
    <property type="protein sequence ID" value="ABF12426.1"/>
    <property type="molecule type" value="Genomic_DNA"/>
</dbReference>
<dbReference type="eggNOG" id="ENOG5032PTC">
    <property type="taxonomic scope" value="Bacteria"/>
</dbReference>
<accession>Q1LBQ0</accession>
<dbReference type="Proteomes" id="UP000002429">
    <property type="component" value="Plasmid megaplasmid"/>
</dbReference>
<reference evidence="2" key="1">
    <citation type="journal article" date="2010" name="PLoS ONE">
        <title>The complete genome sequence of Cupriavidus metallidurans strain CH34, a master survivalist in harsh and anthropogenic environments.</title>
        <authorList>
            <person name="Janssen P.J."/>
            <person name="Van Houdt R."/>
            <person name="Moors H."/>
            <person name="Monsieurs P."/>
            <person name="Morin N."/>
            <person name="Michaux A."/>
            <person name="Benotmane M.A."/>
            <person name="Leys N."/>
            <person name="Vallaeys T."/>
            <person name="Lapidus A."/>
            <person name="Monchy S."/>
            <person name="Medigue C."/>
            <person name="Taghavi S."/>
            <person name="McCorkle S."/>
            <person name="Dunn J."/>
            <person name="van der Lelie D."/>
            <person name="Mergeay M."/>
        </authorList>
    </citation>
    <scope>NUCLEOTIDE SEQUENCE [LARGE SCALE GENOMIC DNA]</scope>
    <source>
        <strain evidence="2">ATCC 43123 / DSM 2839 / NBRC 102507 / CH34</strain>
    </source>
</reference>
<dbReference type="HOGENOM" id="CLU_1371235_0_0_4"/>
<organism evidence="1 2">
    <name type="scientific">Cupriavidus metallidurans (strain ATCC 43123 / DSM 2839 / NBRC 102507 / CH34)</name>
    <name type="common">Ralstonia metallidurans</name>
    <dbReference type="NCBI Taxonomy" id="266264"/>
    <lineage>
        <taxon>Bacteria</taxon>
        <taxon>Pseudomonadati</taxon>
        <taxon>Pseudomonadota</taxon>
        <taxon>Betaproteobacteria</taxon>
        <taxon>Burkholderiales</taxon>
        <taxon>Burkholderiaceae</taxon>
        <taxon>Cupriavidus</taxon>
    </lineage>
</organism>
<keyword evidence="1" id="KW-0614">Plasmid</keyword>
<evidence type="ECO:0000313" key="1">
    <source>
        <dbReference type="EMBL" id="ABF12426.1"/>
    </source>
</evidence>
<sequence length="199" mass="22723">MRSLYSSSCMRLQRVAANPYTLYLLGLTTVSYAHPIYSVFSNLNRVAYEDGIDNEYIRWDREKRKFIGNSIYISQIDSLTTEFPRGAEFMYDRCIHYSLAVGCEGRDWHDVLAQMVGFHPAGGAEPGEEVPFREILHPSRTSATYGPKAAQKLVEDFAAWEERAKTFADPEFYLAYWWLSCCFGHASKGGAVQMNWVEA</sequence>
<name>Q1LBQ0_CUPMC</name>
<protein>
    <submittedName>
        <fullName evidence="1">Uncharacterized protein</fullName>
    </submittedName>
</protein>
<geneLocation type="plasmid" evidence="1 2">
    <name>megaplasmid</name>
</geneLocation>
<dbReference type="AlphaFoldDB" id="Q1LBQ0"/>
<evidence type="ECO:0000313" key="2">
    <source>
        <dbReference type="Proteomes" id="UP000002429"/>
    </source>
</evidence>
<keyword evidence="2" id="KW-1185">Reference proteome</keyword>
<gene>
    <name evidence="1" type="ordered locus">Rmet_5567</name>
</gene>